<keyword evidence="4" id="KW-1185">Reference proteome</keyword>
<evidence type="ECO:0000313" key="4">
    <source>
        <dbReference type="Proteomes" id="UP001341840"/>
    </source>
</evidence>
<reference evidence="3 4" key="1">
    <citation type="journal article" date="2023" name="Plants (Basel)">
        <title>Bridging the Gap: Combining Genomics and Transcriptomics Approaches to Understand Stylosanthes scabra, an Orphan Legume from the Brazilian Caatinga.</title>
        <authorList>
            <person name="Ferreira-Neto J.R.C."/>
            <person name="da Silva M.D."/>
            <person name="Binneck E."/>
            <person name="de Melo N.F."/>
            <person name="da Silva R.H."/>
            <person name="de Melo A.L.T.M."/>
            <person name="Pandolfi V."/>
            <person name="Bustamante F.O."/>
            <person name="Brasileiro-Vidal A.C."/>
            <person name="Benko-Iseppon A.M."/>
        </authorList>
    </citation>
    <scope>NUCLEOTIDE SEQUENCE [LARGE SCALE GENOMIC DNA]</scope>
    <source>
        <tissue evidence="3">Leaves</tissue>
    </source>
</reference>
<feature type="compositionally biased region" description="Low complexity" evidence="1">
    <location>
        <begin position="108"/>
        <end position="120"/>
    </location>
</feature>
<feature type="domain" description="Transposase MuDR plant" evidence="2">
    <location>
        <begin position="170"/>
        <end position="207"/>
    </location>
</feature>
<proteinExistence type="predicted"/>
<dbReference type="Proteomes" id="UP001341840">
    <property type="component" value="Unassembled WGS sequence"/>
</dbReference>
<evidence type="ECO:0000313" key="3">
    <source>
        <dbReference type="EMBL" id="MED6220683.1"/>
    </source>
</evidence>
<organism evidence="3 4">
    <name type="scientific">Stylosanthes scabra</name>
    <dbReference type="NCBI Taxonomy" id="79078"/>
    <lineage>
        <taxon>Eukaryota</taxon>
        <taxon>Viridiplantae</taxon>
        <taxon>Streptophyta</taxon>
        <taxon>Embryophyta</taxon>
        <taxon>Tracheophyta</taxon>
        <taxon>Spermatophyta</taxon>
        <taxon>Magnoliopsida</taxon>
        <taxon>eudicotyledons</taxon>
        <taxon>Gunneridae</taxon>
        <taxon>Pentapetalae</taxon>
        <taxon>rosids</taxon>
        <taxon>fabids</taxon>
        <taxon>Fabales</taxon>
        <taxon>Fabaceae</taxon>
        <taxon>Papilionoideae</taxon>
        <taxon>50 kb inversion clade</taxon>
        <taxon>dalbergioids sensu lato</taxon>
        <taxon>Dalbergieae</taxon>
        <taxon>Pterocarpus clade</taxon>
        <taxon>Stylosanthes</taxon>
    </lineage>
</organism>
<sequence length="224" mass="25100">MANFLVSQDSKHCHVYDVSGFWQGICVEITTNDEDYVASDVDYSSGKNGMIEVQFVSELEYSSEEEIFDNSANDCRHDDQFGFEVEGEDKGANVFRGLGGPLNEEENNVNGDVDSDAVAGVDDEGKVGDISSSYETESLDSYYDGDSDDSIRRMRYPKYNEVEMSAAYEFRLGLEFKSIAEFKEAIKKHTLLNGRGIEYVNNDKVRCRVSDTPARVVMLSFVVV</sequence>
<evidence type="ECO:0000256" key="1">
    <source>
        <dbReference type="SAM" id="MobiDB-lite"/>
    </source>
</evidence>
<evidence type="ECO:0000259" key="2">
    <source>
        <dbReference type="Pfam" id="PF03108"/>
    </source>
</evidence>
<protein>
    <recommendedName>
        <fullName evidence="2">Transposase MuDR plant domain-containing protein</fullName>
    </recommendedName>
</protein>
<dbReference type="InterPro" id="IPR004332">
    <property type="entry name" value="Transposase_MuDR"/>
</dbReference>
<name>A0ABU6ZFF6_9FABA</name>
<dbReference type="EMBL" id="JASCZI010272160">
    <property type="protein sequence ID" value="MED6220683.1"/>
    <property type="molecule type" value="Genomic_DNA"/>
</dbReference>
<comment type="caution">
    <text evidence="3">The sequence shown here is derived from an EMBL/GenBank/DDBJ whole genome shotgun (WGS) entry which is preliminary data.</text>
</comment>
<gene>
    <name evidence="3" type="ORF">PIB30_047169</name>
</gene>
<feature type="region of interest" description="Disordered" evidence="1">
    <location>
        <begin position="100"/>
        <end position="121"/>
    </location>
</feature>
<dbReference type="Pfam" id="PF03108">
    <property type="entry name" value="DBD_Tnp_Mut"/>
    <property type="match status" value="1"/>
</dbReference>
<accession>A0ABU6ZFF6</accession>